<dbReference type="Gene3D" id="3.90.1150.30">
    <property type="match status" value="1"/>
</dbReference>
<comment type="caution">
    <text evidence="1">The sequence shown here is derived from an EMBL/GenBank/DDBJ whole genome shotgun (WGS) entry which is preliminary data.</text>
</comment>
<dbReference type="Pfam" id="PF04237">
    <property type="entry name" value="YjbR"/>
    <property type="match status" value="1"/>
</dbReference>
<evidence type="ECO:0000313" key="1">
    <source>
        <dbReference type="EMBL" id="MBB5143637.1"/>
    </source>
</evidence>
<dbReference type="RefSeq" id="WP_183719299.1">
    <property type="nucleotide sequence ID" value="NZ_JACHGO010000004.1"/>
</dbReference>
<name>A0A7W8C399_9BACT</name>
<reference evidence="1 2" key="1">
    <citation type="submission" date="2020-08" db="EMBL/GenBank/DDBJ databases">
        <title>Genomic Encyclopedia of Type Strains, Phase IV (KMG-IV): sequencing the most valuable type-strain genomes for metagenomic binning, comparative biology and taxonomic classification.</title>
        <authorList>
            <person name="Goeker M."/>
        </authorList>
    </citation>
    <scope>NUCLEOTIDE SEQUENCE [LARGE SCALE GENOMIC DNA]</scope>
    <source>
        <strain evidence="1 2">DSM 11275</strain>
    </source>
</reference>
<dbReference type="InterPro" id="IPR058532">
    <property type="entry name" value="YjbR/MT2646/Rv2570-like"/>
</dbReference>
<evidence type="ECO:0000313" key="2">
    <source>
        <dbReference type="Proteomes" id="UP000539075"/>
    </source>
</evidence>
<dbReference type="AlphaFoldDB" id="A0A7W8C399"/>
<dbReference type="EMBL" id="JACHGO010000004">
    <property type="protein sequence ID" value="MBB5143637.1"/>
    <property type="molecule type" value="Genomic_DNA"/>
</dbReference>
<dbReference type="PANTHER" id="PTHR35145">
    <property type="entry name" value="CYTOPLASMIC PROTEIN-RELATED"/>
    <property type="match status" value="1"/>
</dbReference>
<dbReference type="Proteomes" id="UP000539075">
    <property type="component" value="Unassembled WGS sequence"/>
</dbReference>
<keyword evidence="2" id="KW-1185">Reference proteome</keyword>
<dbReference type="InterPro" id="IPR038056">
    <property type="entry name" value="YjbR-like_sf"/>
</dbReference>
<keyword evidence="1" id="KW-0238">DNA-binding</keyword>
<proteinExistence type="predicted"/>
<accession>A0A7W8C399</accession>
<dbReference type="GO" id="GO:0003677">
    <property type="term" value="F:DNA binding"/>
    <property type="evidence" value="ECO:0007669"/>
    <property type="project" value="UniProtKB-KW"/>
</dbReference>
<gene>
    <name evidence="1" type="ORF">HNQ38_001734</name>
</gene>
<sequence>MPQRKNILAHALKKYGTGPDYLWPRQPCYAVLRHGHTQKWYGIIMDVAPRVLGLDSLAGQNERGEVDIINLKLAPVAVAALLEKPGFLPAYHMNKKHWVSILLDGSVPLKEIHTLLDQSYELTKNVTLRSSSSVRKKIRMDLGFQDF</sequence>
<organism evidence="1 2">
    <name type="scientific">Desulfovibrio intestinalis</name>
    <dbReference type="NCBI Taxonomy" id="58621"/>
    <lineage>
        <taxon>Bacteria</taxon>
        <taxon>Pseudomonadati</taxon>
        <taxon>Thermodesulfobacteriota</taxon>
        <taxon>Desulfovibrionia</taxon>
        <taxon>Desulfovibrionales</taxon>
        <taxon>Desulfovibrionaceae</taxon>
        <taxon>Desulfovibrio</taxon>
    </lineage>
</organism>
<dbReference type="PANTHER" id="PTHR35145:SF1">
    <property type="entry name" value="CYTOPLASMIC PROTEIN"/>
    <property type="match status" value="1"/>
</dbReference>
<dbReference type="SUPFAM" id="SSF142906">
    <property type="entry name" value="YjbR-like"/>
    <property type="match status" value="1"/>
</dbReference>
<protein>
    <submittedName>
        <fullName evidence="1">Putative DNA-binding protein (MmcQ/YjbR family)</fullName>
    </submittedName>
</protein>
<dbReference type="InterPro" id="IPR007351">
    <property type="entry name" value="YjbR"/>
</dbReference>